<evidence type="ECO:0000313" key="2">
    <source>
        <dbReference type="Proteomes" id="UP000054279"/>
    </source>
</evidence>
<name>A0A0C9VCL0_SPHS4</name>
<protein>
    <submittedName>
        <fullName evidence="1">Uncharacterized protein</fullName>
    </submittedName>
</protein>
<dbReference type="OrthoDB" id="5411073at2759"/>
<accession>A0A0C9VCL0</accession>
<dbReference type="Proteomes" id="UP000054279">
    <property type="component" value="Unassembled WGS sequence"/>
</dbReference>
<dbReference type="AlphaFoldDB" id="A0A0C9VCL0"/>
<dbReference type="HOGENOM" id="CLU_1807471_0_0_1"/>
<gene>
    <name evidence="1" type="ORF">M422DRAFT_49667</name>
</gene>
<reference evidence="1 2" key="1">
    <citation type="submission" date="2014-06" db="EMBL/GenBank/DDBJ databases">
        <title>Evolutionary Origins and Diversification of the Mycorrhizal Mutualists.</title>
        <authorList>
            <consortium name="DOE Joint Genome Institute"/>
            <consortium name="Mycorrhizal Genomics Consortium"/>
            <person name="Kohler A."/>
            <person name="Kuo A."/>
            <person name="Nagy L.G."/>
            <person name="Floudas D."/>
            <person name="Copeland A."/>
            <person name="Barry K.W."/>
            <person name="Cichocki N."/>
            <person name="Veneault-Fourrey C."/>
            <person name="LaButti K."/>
            <person name="Lindquist E.A."/>
            <person name="Lipzen A."/>
            <person name="Lundell T."/>
            <person name="Morin E."/>
            <person name="Murat C."/>
            <person name="Riley R."/>
            <person name="Ohm R."/>
            <person name="Sun H."/>
            <person name="Tunlid A."/>
            <person name="Henrissat B."/>
            <person name="Grigoriev I.V."/>
            <person name="Hibbett D.S."/>
            <person name="Martin F."/>
        </authorList>
    </citation>
    <scope>NUCLEOTIDE SEQUENCE [LARGE SCALE GENOMIC DNA]</scope>
    <source>
        <strain evidence="1 2">SS14</strain>
    </source>
</reference>
<dbReference type="SUPFAM" id="SSF53098">
    <property type="entry name" value="Ribonuclease H-like"/>
    <property type="match status" value="1"/>
</dbReference>
<dbReference type="Gene3D" id="3.30.342.10">
    <property type="entry name" value="DNA Polymerase, chain B, domain 1"/>
    <property type="match status" value="1"/>
</dbReference>
<keyword evidence="2" id="KW-1185">Reference proteome</keyword>
<sequence>MSAFTAATFDGCDYSLLITNPFQCILQASSNTERSVKKLRPLTNSFQAFSGLWGRMISAHILFQLTVSHVGKVFQSLDVHADNSNLIIHIYGGTKCENSVLVRVHNFKHYFYIAAPVGFGEEDLEPFKDELNVRLCETSDLGV</sequence>
<proteinExistence type="predicted"/>
<organism evidence="1 2">
    <name type="scientific">Sphaerobolus stellatus (strain SS14)</name>
    <dbReference type="NCBI Taxonomy" id="990650"/>
    <lineage>
        <taxon>Eukaryota</taxon>
        <taxon>Fungi</taxon>
        <taxon>Dikarya</taxon>
        <taxon>Basidiomycota</taxon>
        <taxon>Agaricomycotina</taxon>
        <taxon>Agaricomycetes</taxon>
        <taxon>Phallomycetidae</taxon>
        <taxon>Geastrales</taxon>
        <taxon>Sphaerobolaceae</taxon>
        <taxon>Sphaerobolus</taxon>
    </lineage>
</organism>
<dbReference type="EMBL" id="KN837153">
    <property type="protein sequence ID" value="KIJ39257.1"/>
    <property type="molecule type" value="Genomic_DNA"/>
</dbReference>
<dbReference type="InterPro" id="IPR012337">
    <property type="entry name" value="RNaseH-like_sf"/>
</dbReference>
<evidence type="ECO:0000313" key="1">
    <source>
        <dbReference type="EMBL" id="KIJ39257.1"/>
    </source>
</evidence>